<protein>
    <submittedName>
        <fullName evidence="9">Uncharacterized protein</fullName>
    </submittedName>
</protein>
<keyword evidence="3" id="KW-1003">Cell membrane</keyword>
<feature type="region of interest" description="Disordered" evidence="8">
    <location>
        <begin position="1"/>
        <end position="27"/>
    </location>
</feature>
<gene>
    <name evidence="9" type="ORF">HUJ06_024838</name>
</gene>
<evidence type="ECO:0000256" key="2">
    <source>
        <dbReference type="ARBA" id="ARBA00022473"/>
    </source>
</evidence>
<dbReference type="InterPro" id="IPR051525">
    <property type="entry name" value="DVL_RTFL_regulatory"/>
</dbReference>
<evidence type="ECO:0000256" key="6">
    <source>
        <dbReference type="ARBA" id="ARBA00023136"/>
    </source>
</evidence>
<dbReference type="EMBL" id="DUZY01000001">
    <property type="protein sequence ID" value="DAD23375.1"/>
    <property type="molecule type" value="Genomic_DNA"/>
</dbReference>
<dbReference type="PANTHER" id="PTHR33102">
    <property type="entry name" value="DVL19-RELATED-RELATED"/>
    <property type="match status" value="1"/>
</dbReference>
<evidence type="ECO:0000313" key="10">
    <source>
        <dbReference type="Proteomes" id="UP000607653"/>
    </source>
</evidence>
<dbReference type="AlphaFoldDB" id="A0A822XX76"/>
<evidence type="ECO:0000256" key="4">
    <source>
        <dbReference type="ARBA" id="ARBA00022692"/>
    </source>
</evidence>
<dbReference type="Pfam" id="PF08137">
    <property type="entry name" value="DVL"/>
    <property type="match status" value="1"/>
</dbReference>
<comment type="similarity">
    <text evidence="7">Belongs to the DVL/RTFL small polypeptides family.</text>
</comment>
<keyword evidence="2" id="KW-0217">Developmental protein</keyword>
<dbReference type="GO" id="GO:0005886">
    <property type="term" value="C:plasma membrane"/>
    <property type="evidence" value="ECO:0007669"/>
    <property type="project" value="UniProtKB-SubCell"/>
</dbReference>
<accession>A0A822XX76</accession>
<sequence>MVHGRCNQDQNMGQCYSAPSSGKEQHWDEHSSLKKRCLARAKEQRSRFYILRRCVVMLLCWHEYGKN</sequence>
<name>A0A822XX76_NELNU</name>
<reference evidence="9 10" key="1">
    <citation type="journal article" date="2020" name="Mol. Biol. Evol.">
        <title>Distinct Expression and Methylation Patterns for Genes with Different Fates following a Single Whole-Genome Duplication in Flowering Plants.</title>
        <authorList>
            <person name="Shi T."/>
            <person name="Rahmani R.S."/>
            <person name="Gugger P.F."/>
            <person name="Wang M."/>
            <person name="Li H."/>
            <person name="Zhang Y."/>
            <person name="Li Z."/>
            <person name="Wang Q."/>
            <person name="Van de Peer Y."/>
            <person name="Marchal K."/>
            <person name="Chen J."/>
        </authorList>
    </citation>
    <scope>NUCLEOTIDE SEQUENCE [LARGE SCALE GENOMIC DNA]</scope>
    <source>
        <tissue evidence="9">Leaf</tissue>
    </source>
</reference>
<proteinExistence type="inferred from homology"/>
<comment type="caution">
    <text evidence="9">The sequence shown here is derived from an EMBL/GenBank/DDBJ whole genome shotgun (WGS) entry which is preliminary data.</text>
</comment>
<keyword evidence="6" id="KW-0472">Membrane</keyword>
<evidence type="ECO:0000256" key="5">
    <source>
        <dbReference type="ARBA" id="ARBA00022989"/>
    </source>
</evidence>
<evidence type="ECO:0000256" key="8">
    <source>
        <dbReference type="SAM" id="MobiDB-lite"/>
    </source>
</evidence>
<keyword evidence="4" id="KW-0812">Transmembrane</keyword>
<comment type="subcellular location">
    <subcellularLocation>
        <location evidence="1">Cell membrane</location>
        <topology evidence="1">Single-pass membrane protein</topology>
    </subcellularLocation>
</comment>
<evidence type="ECO:0000256" key="7">
    <source>
        <dbReference type="ARBA" id="ARBA00024340"/>
    </source>
</evidence>
<keyword evidence="10" id="KW-1185">Reference proteome</keyword>
<organism evidence="9 10">
    <name type="scientific">Nelumbo nucifera</name>
    <name type="common">Sacred lotus</name>
    <dbReference type="NCBI Taxonomy" id="4432"/>
    <lineage>
        <taxon>Eukaryota</taxon>
        <taxon>Viridiplantae</taxon>
        <taxon>Streptophyta</taxon>
        <taxon>Embryophyta</taxon>
        <taxon>Tracheophyta</taxon>
        <taxon>Spermatophyta</taxon>
        <taxon>Magnoliopsida</taxon>
        <taxon>Proteales</taxon>
        <taxon>Nelumbonaceae</taxon>
        <taxon>Nelumbo</taxon>
    </lineage>
</organism>
<dbReference type="GO" id="GO:0008285">
    <property type="term" value="P:negative regulation of cell population proliferation"/>
    <property type="evidence" value="ECO:0007669"/>
    <property type="project" value="InterPro"/>
</dbReference>
<feature type="compositionally biased region" description="Polar residues" evidence="8">
    <location>
        <begin position="7"/>
        <end position="22"/>
    </location>
</feature>
<dbReference type="Proteomes" id="UP000607653">
    <property type="component" value="Unassembled WGS sequence"/>
</dbReference>
<evidence type="ECO:0000256" key="3">
    <source>
        <dbReference type="ARBA" id="ARBA00022475"/>
    </source>
</evidence>
<evidence type="ECO:0000256" key="1">
    <source>
        <dbReference type="ARBA" id="ARBA00004162"/>
    </source>
</evidence>
<dbReference type="GO" id="GO:0048367">
    <property type="term" value="P:shoot system development"/>
    <property type="evidence" value="ECO:0007669"/>
    <property type="project" value="UniProtKB-ARBA"/>
</dbReference>
<evidence type="ECO:0000313" key="9">
    <source>
        <dbReference type="EMBL" id="DAD23375.1"/>
    </source>
</evidence>
<dbReference type="InterPro" id="IPR012552">
    <property type="entry name" value="DVL"/>
</dbReference>
<keyword evidence="5" id="KW-1133">Transmembrane helix</keyword>